<evidence type="ECO:0000313" key="3">
    <source>
        <dbReference type="Proteomes" id="UP000266673"/>
    </source>
</evidence>
<dbReference type="STRING" id="44941.A0A397VM62"/>
<dbReference type="Pfam" id="PF12937">
    <property type="entry name" value="F-box-like"/>
    <property type="match status" value="1"/>
</dbReference>
<organism evidence="2 3">
    <name type="scientific">Gigaspora rosea</name>
    <dbReference type="NCBI Taxonomy" id="44941"/>
    <lineage>
        <taxon>Eukaryota</taxon>
        <taxon>Fungi</taxon>
        <taxon>Fungi incertae sedis</taxon>
        <taxon>Mucoromycota</taxon>
        <taxon>Glomeromycotina</taxon>
        <taxon>Glomeromycetes</taxon>
        <taxon>Diversisporales</taxon>
        <taxon>Gigasporaceae</taxon>
        <taxon>Gigaspora</taxon>
    </lineage>
</organism>
<evidence type="ECO:0000313" key="2">
    <source>
        <dbReference type="EMBL" id="RIB23595.1"/>
    </source>
</evidence>
<dbReference type="InterPro" id="IPR036047">
    <property type="entry name" value="F-box-like_dom_sf"/>
</dbReference>
<dbReference type="Proteomes" id="UP000266673">
    <property type="component" value="Unassembled WGS sequence"/>
</dbReference>
<feature type="domain" description="F-box" evidence="1">
    <location>
        <begin position="25"/>
        <end position="77"/>
    </location>
</feature>
<proteinExistence type="predicted"/>
<accession>A0A397VM62</accession>
<evidence type="ECO:0000259" key="1">
    <source>
        <dbReference type="PROSITE" id="PS50181"/>
    </source>
</evidence>
<sequence>MDQYSKSVALNQISILTISSLPKSHSPLIALPPEIFLNICKHLPPFDLFSLTRVCRLFYNDLCLGDSVTIQDIWRQSRLVFMPYRQMGPPEGMNEKEYVRFLVEDKCYFCGRRNKSSKIYWERGVRSCFECLKTRTKTQEELIETKLVPPAVLHLLPCSYTRSIPIFWLDQIMPKNEEFKRLTSQECLVWMDKQRNITEQIEKEMDLRFFEDMAAKKVQKTERKHAIDAKINELCLEKNENGTSKYLRRYLDQCHSLKNSYKYIRPFTEKSWRLLKRKLAREYSELIEQEKENISSQRLVALEKKVYWID</sequence>
<reference evidence="2 3" key="1">
    <citation type="submission" date="2018-06" db="EMBL/GenBank/DDBJ databases">
        <title>Comparative genomics reveals the genomic features of Rhizophagus irregularis, R. cerebriforme, R. diaphanum and Gigaspora rosea, and their symbiotic lifestyle signature.</title>
        <authorList>
            <person name="Morin E."/>
            <person name="San Clemente H."/>
            <person name="Chen E.C.H."/>
            <person name="De La Providencia I."/>
            <person name="Hainaut M."/>
            <person name="Kuo A."/>
            <person name="Kohler A."/>
            <person name="Murat C."/>
            <person name="Tang N."/>
            <person name="Roy S."/>
            <person name="Loubradou J."/>
            <person name="Henrissat B."/>
            <person name="Grigoriev I.V."/>
            <person name="Corradi N."/>
            <person name="Roux C."/>
            <person name="Martin F.M."/>
        </authorList>
    </citation>
    <scope>NUCLEOTIDE SEQUENCE [LARGE SCALE GENOMIC DNA]</scope>
    <source>
        <strain evidence="2 3">DAOM 194757</strain>
    </source>
</reference>
<gene>
    <name evidence="2" type="ORF">C2G38_2242577</name>
</gene>
<keyword evidence="3" id="KW-1185">Reference proteome</keyword>
<dbReference type="Gene3D" id="1.20.1280.50">
    <property type="match status" value="1"/>
</dbReference>
<dbReference type="SMART" id="SM00256">
    <property type="entry name" value="FBOX"/>
    <property type="match status" value="1"/>
</dbReference>
<comment type="caution">
    <text evidence="2">The sequence shown here is derived from an EMBL/GenBank/DDBJ whole genome shotgun (WGS) entry which is preliminary data.</text>
</comment>
<dbReference type="EMBL" id="QKWP01000253">
    <property type="protein sequence ID" value="RIB23595.1"/>
    <property type="molecule type" value="Genomic_DNA"/>
</dbReference>
<name>A0A397VM62_9GLOM</name>
<dbReference type="PROSITE" id="PS50181">
    <property type="entry name" value="FBOX"/>
    <property type="match status" value="1"/>
</dbReference>
<dbReference type="CDD" id="cd09917">
    <property type="entry name" value="F-box_SF"/>
    <property type="match status" value="1"/>
</dbReference>
<protein>
    <recommendedName>
        <fullName evidence="1">F-box domain-containing protein</fullName>
    </recommendedName>
</protein>
<dbReference type="AlphaFoldDB" id="A0A397VM62"/>
<dbReference type="OrthoDB" id="2316176at2759"/>
<dbReference type="InterPro" id="IPR001810">
    <property type="entry name" value="F-box_dom"/>
</dbReference>
<dbReference type="SUPFAM" id="SSF81383">
    <property type="entry name" value="F-box domain"/>
    <property type="match status" value="1"/>
</dbReference>